<name>A0A4Q0NYH4_9FLAO</name>
<gene>
    <name evidence="2" type="ORF">DSM04_10141</name>
</gene>
<dbReference type="InterPro" id="IPR039793">
    <property type="entry name" value="UROS/Hem4"/>
</dbReference>
<dbReference type="Gene3D" id="3.40.50.10090">
    <property type="match status" value="2"/>
</dbReference>
<dbReference type="AlphaFoldDB" id="A0A4Q0NYH4"/>
<dbReference type="SUPFAM" id="SSF69618">
    <property type="entry name" value="HemD-like"/>
    <property type="match status" value="1"/>
</dbReference>
<dbReference type="Proteomes" id="UP000289821">
    <property type="component" value="Unassembled WGS sequence"/>
</dbReference>
<reference evidence="2 3" key="1">
    <citation type="submission" date="2018-07" db="EMBL/GenBank/DDBJ databases">
        <title>Leeuwenhoekiella genomics.</title>
        <authorList>
            <person name="Tahon G."/>
            <person name="Willems A."/>
        </authorList>
    </citation>
    <scope>NUCLEOTIDE SEQUENCE [LARGE SCALE GENOMIC DNA]</scope>
    <source>
        <strain evidence="2 3">R-50232</strain>
    </source>
</reference>
<dbReference type="InterPro" id="IPR003754">
    <property type="entry name" value="4pyrrol_synth_uPrphyn_synth"/>
</dbReference>
<dbReference type="EMBL" id="QOVI01000001">
    <property type="protein sequence ID" value="RXG17857.1"/>
    <property type="molecule type" value="Genomic_DNA"/>
</dbReference>
<dbReference type="GO" id="GO:0005829">
    <property type="term" value="C:cytosol"/>
    <property type="evidence" value="ECO:0007669"/>
    <property type="project" value="TreeGrafter"/>
</dbReference>
<dbReference type="CDD" id="cd06578">
    <property type="entry name" value="HemD"/>
    <property type="match status" value="1"/>
</dbReference>
<proteinExistence type="predicted"/>
<comment type="caution">
    <text evidence="2">The sequence shown here is derived from an EMBL/GenBank/DDBJ whole genome shotgun (WGS) entry which is preliminary data.</text>
</comment>
<keyword evidence="3" id="KW-1185">Reference proteome</keyword>
<dbReference type="RefSeq" id="WP_128759459.1">
    <property type="nucleotide sequence ID" value="NZ_QOVI01000001.1"/>
</dbReference>
<evidence type="ECO:0000259" key="1">
    <source>
        <dbReference type="Pfam" id="PF02602"/>
    </source>
</evidence>
<evidence type="ECO:0000313" key="2">
    <source>
        <dbReference type="EMBL" id="RXG17857.1"/>
    </source>
</evidence>
<accession>A0A4Q0NYH4</accession>
<dbReference type="Pfam" id="PF02602">
    <property type="entry name" value="HEM4"/>
    <property type="match status" value="1"/>
</dbReference>
<evidence type="ECO:0000313" key="3">
    <source>
        <dbReference type="Proteomes" id="UP000289821"/>
    </source>
</evidence>
<dbReference type="GO" id="GO:0006780">
    <property type="term" value="P:uroporphyrinogen III biosynthetic process"/>
    <property type="evidence" value="ECO:0007669"/>
    <property type="project" value="InterPro"/>
</dbReference>
<feature type="domain" description="Tetrapyrrole biosynthesis uroporphyrinogen III synthase" evidence="1">
    <location>
        <begin position="18"/>
        <end position="209"/>
    </location>
</feature>
<sequence>MKAVLSTKKLTPSQKNLILGAGFSVVEYDAIKIEPLDFKLPKELKNLIFTSKNGVYAFLERNHISPEKTNCFCVGSKTKGLLKEKGFNVIKTAQNASELGDFIIKNYQKEHFAFFCSAIRRNELPEKLTENLVSFEEIMAYETQLNTKTFNRQFDVVLFFSPSGVESFTSVNTLKNTLAVCIGQTTANEVQKYTEHFTIANATTVESVIARAVKALN</sequence>
<dbReference type="PANTHER" id="PTHR12390:SF0">
    <property type="entry name" value="UROPORPHYRINOGEN-III SYNTHASE"/>
    <property type="match status" value="1"/>
</dbReference>
<dbReference type="PANTHER" id="PTHR12390">
    <property type="entry name" value="UROPORPHYRINOGEN III SYNTHASE"/>
    <property type="match status" value="1"/>
</dbReference>
<organism evidence="2 3">
    <name type="scientific">Leeuwenhoekiella aestuarii</name>
    <dbReference type="NCBI Taxonomy" id="2249426"/>
    <lineage>
        <taxon>Bacteria</taxon>
        <taxon>Pseudomonadati</taxon>
        <taxon>Bacteroidota</taxon>
        <taxon>Flavobacteriia</taxon>
        <taxon>Flavobacteriales</taxon>
        <taxon>Flavobacteriaceae</taxon>
        <taxon>Leeuwenhoekiella</taxon>
    </lineage>
</organism>
<dbReference type="InterPro" id="IPR036108">
    <property type="entry name" value="4pyrrol_syn_uPrphyn_synt_sf"/>
</dbReference>
<dbReference type="OrthoDB" id="1523900at2"/>
<dbReference type="GO" id="GO:0004852">
    <property type="term" value="F:uroporphyrinogen-III synthase activity"/>
    <property type="evidence" value="ECO:0007669"/>
    <property type="project" value="InterPro"/>
</dbReference>
<protein>
    <submittedName>
        <fullName evidence="2">Uroporphyrinogen-III synthase</fullName>
    </submittedName>
</protein>